<dbReference type="RefSeq" id="WP_095611081.1">
    <property type="nucleotide sequence ID" value="NZ_NMPM01000046.1"/>
</dbReference>
<feature type="domain" description="Glycosyl transferase family 25" evidence="1">
    <location>
        <begin position="35"/>
        <end position="208"/>
    </location>
</feature>
<dbReference type="CDD" id="cd06532">
    <property type="entry name" value="Glyco_transf_25"/>
    <property type="match status" value="1"/>
</dbReference>
<dbReference type="InterPro" id="IPR002654">
    <property type="entry name" value="Glyco_trans_25"/>
</dbReference>
<evidence type="ECO:0000313" key="2">
    <source>
        <dbReference type="EMBL" id="PAV25876.1"/>
    </source>
</evidence>
<sequence>METPETSPETIELTHQIKNCDGRLLVGETDPITMEIVVISLRRATDRRHAIQRQFDELGLAFSFLDAVDGKQPHPLFSRFNARKAWWIGEIPLTDGHLGCYASHYLAWQKCVDDGEPKIILEDDALLYRDSFLAFMEMIPKLPDRFECIRLFQNKSRKSANIPVYSDDTLTISKFLRGHKSATGYYVTPAAAHKFLSHAQSWTEPLDLEMDQFWANKVECYGTLPPCLTNDGEFDSAIDKGMDTAELRQGFMRWRWRIYNMLLRLPRSIHNLMFRLKTSRTPQA</sequence>
<evidence type="ECO:0000259" key="1">
    <source>
        <dbReference type="Pfam" id="PF01755"/>
    </source>
</evidence>
<protein>
    <submittedName>
        <fullName evidence="2">Epitope biosynthesis protein</fullName>
    </submittedName>
</protein>
<dbReference type="Pfam" id="PF01755">
    <property type="entry name" value="Glyco_transf_25"/>
    <property type="match status" value="1"/>
</dbReference>
<dbReference type="AlphaFoldDB" id="A0A2A2I3J2"/>
<dbReference type="Proteomes" id="UP000218332">
    <property type="component" value="Unassembled WGS sequence"/>
</dbReference>
<keyword evidence="3" id="KW-1185">Reference proteome</keyword>
<organism evidence="2 3">
    <name type="scientific">Tamilnaduibacter salinus</name>
    <dbReference type="NCBI Taxonomy" id="1484056"/>
    <lineage>
        <taxon>Bacteria</taxon>
        <taxon>Pseudomonadati</taxon>
        <taxon>Pseudomonadota</taxon>
        <taxon>Gammaproteobacteria</taxon>
        <taxon>Pseudomonadales</taxon>
        <taxon>Marinobacteraceae</taxon>
        <taxon>Tamilnaduibacter</taxon>
    </lineage>
</organism>
<proteinExistence type="predicted"/>
<dbReference type="EMBL" id="NMPM01000046">
    <property type="protein sequence ID" value="PAV25876.1"/>
    <property type="molecule type" value="Genomic_DNA"/>
</dbReference>
<accession>A0A2A2I3J2</accession>
<gene>
    <name evidence="2" type="ORF">CF392_08770</name>
</gene>
<evidence type="ECO:0000313" key="3">
    <source>
        <dbReference type="Proteomes" id="UP000218332"/>
    </source>
</evidence>
<name>A0A2A2I3J2_9GAMM</name>
<comment type="caution">
    <text evidence="2">The sequence shown here is derived from an EMBL/GenBank/DDBJ whole genome shotgun (WGS) entry which is preliminary data.</text>
</comment>
<reference evidence="2 3" key="1">
    <citation type="submission" date="2017-07" db="EMBL/GenBank/DDBJ databases">
        <title>Tamlnaduibacter salinus (Mi-7) genome sequencing.</title>
        <authorList>
            <person name="Verma A."/>
            <person name="Krishnamurthi S."/>
        </authorList>
    </citation>
    <scope>NUCLEOTIDE SEQUENCE [LARGE SCALE GENOMIC DNA]</scope>
    <source>
        <strain evidence="2 3">Mi-7</strain>
    </source>
</reference>